<dbReference type="Proteomes" id="UP000824281">
    <property type="component" value="Chromosome"/>
</dbReference>
<keyword evidence="1" id="KW-0732">Signal</keyword>
<organism evidence="2 3">
    <name type="scientific">Qipengyuania aurantiaca</name>
    <dbReference type="NCBI Taxonomy" id="2867233"/>
    <lineage>
        <taxon>Bacteria</taxon>
        <taxon>Pseudomonadati</taxon>
        <taxon>Pseudomonadota</taxon>
        <taxon>Alphaproteobacteria</taxon>
        <taxon>Sphingomonadales</taxon>
        <taxon>Erythrobacteraceae</taxon>
        <taxon>Qipengyuania</taxon>
    </lineage>
</organism>
<protein>
    <submittedName>
        <fullName evidence="2">Uncharacterized protein</fullName>
    </submittedName>
</protein>
<accession>A0ABX8ZK10</accession>
<sequence>MRSPLPLLLASAALAACVTAPPPLPSYRYAGIDLGATIKGKVDLIDRCLIIEPVLDGQRQPLVHLIMPLGTRLSGDTIILPSENGGARIDLGTVARFQGGYNTIDEMITWARNPGKCRGDAFIVNRTYP</sequence>
<dbReference type="EMBL" id="CP081295">
    <property type="protein sequence ID" value="QZD89297.1"/>
    <property type="molecule type" value="Genomic_DNA"/>
</dbReference>
<name>A0ABX8ZK10_9SPHN</name>
<reference evidence="2 3" key="1">
    <citation type="submission" date="2021-08" db="EMBL/GenBank/DDBJ databases">
        <title>Comparative Genomics Analysis of the Genus Qipengyuania Reveals Extensive Genetic Diversity and Metabolic Versatility, Including the Description of Fifteen Novel Species.</title>
        <authorList>
            <person name="Liu Y."/>
        </authorList>
    </citation>
    <scope>NUCLEOTIDE SEQUENCE [LARGE SCALE GENOMIC DNA]</scope>
    <source>
        <strain evidence="2 3">1NDH13</strain>
    </source>
</reference>
<evidence type="ECO:0000313" key="2">
    <source>
        <dbReference type="EMBL" id="QZD89297.1"/>
    </source>
</evidence>
<evidence type="ECO:0000256" key="1">
    <source>
        <dbReference type="SAM" id="SignalP"/>
    </source>
</evidence>
<dbReference type="RefSeq" id="WP_221424796.1">
    <property type="nucleotide sequence ID" value="NZ_CP081295.1"/>
</dbReference>
<proteinExistence type="predicted"/>
<feature type="chain" id="PRO_5045148403" evidence="1">
    <location>
        <begin position="16"/>
        <end position="129"/>
    </location>
</feature>
<dbReference type="PROSITE" id="PS51257">
    <property type="entry name" value="PROKAR_LIPOPROTEIN"/>
    <property type="match status" value="1"/>
</dbReference>
<keyword evidence="3" id="KW-1185">Reference proteome</keyword>
<feature type="signal peptide" evidence="1">
    <location>
        <begin position="1"/>
        <end position="15"/>
    </location>
</feature>
<evidence type="ECO:0000313" key="3">
    <source>
        <dbReference type="Proteomes" id="UP000824281"/>
    </source>
</evidence>
<gene>
    <name evidence="2" type="ORF">K3148_10770</name>
</gene>